<proteinExistence type="predicted"/>
<sequence length="146" mass="17025">MHRSSHHEYLVAETLTLAARLVVAQDDLHDYVRFWAVCTHVWSSLLSPCANRIVVPRFHPRWWTMLPKGHELHLEDGRMHFLNIDTGVFVCPRAPLLEDRRVLCPVEGLLLLQRHQQHDNKNRDDVCLLHPFTGSVAKFLQSHMPQ</sequence>
<organism evidence="1">
    <name type="scientific">Aegilops tauschii</name>
    <name type="common">Tausch's goatgrass</name>
    <name type="synonym">Aegilops squarrosa</name>
    <dbReference type="NCBI Taxonomy" id="37682"/>
    <lineage>
        <taxon>Eukaryota</taxon>
        <taxon>Viridiplantae</taxon>
        <taxon>Streptophyta</taxon>
        <taxon>Embryophyta</taxon>
        <taxon>Tracheophyta</taxon>
        <taxon>Spermatophyta</taxon>
        <taxon>Magnoliopsida</taxon>
        <taxon>Liliopsida</taxon>
        <taxon>Poales</taxon>
        <taxon>Poaceae</taxon>
        <taxon>BOP clade</taxon>
        <taxon>Pooideae</taxon>
        <taxon>Triticodae</taxon>
        <taxon>Triticeae</taxon>
        <taxon>Triticinae</taxon>
        <taxon>Aegilops</taxon>
    </lineage>
</organism>
<dbReference type="EnsemblPlants" id="EMT28562">
    <property type="protein sequence ID" value="EMT28562"/>
    <property type="gene ID" value="F775_03787"/>
</dbReference>
<name>M8CM94_AEGTA</name>
<dbReference type="PANTHER" id="PTHR33165">
    <property type="entry name" value="F-BOX DOMAIN CONTAINING PROTEIN-LIKE-RELATED"/>
    <property type="match status" value="1"/>
</dbReference>
<evidence type="ECO:0000313" key="1">
    <source>
        <dbReference type="EnsemblPlants" id="EMT28562"/>
    </source>
</evidence>
<dbReference type="PANTHER" id="PTHR33165:SF105">
    <property type="entry name" value="DUF1618 DOMAIN-CONTAINING PROTEIN"/>
    <property type="match status" value="1"/>
</dbReference>
<accession>M8CM94</accession>
<reference evidence="1" key="1">
    <citation type="submission" date="2015-06" db="UniProtKB">
        <authorList>
            <consortium name="EnsemblPlants"/>
        </authorList>
    </citation>
    <scope>IDENTIFICATION</scope>
</reference>
<protein>
    <submittedName>
        <fullName evidence="1">Uncharacterized protein</fullName>
    </submittedName>
</protein>
<dbReference type="AlphaFoldDB" id="M8CM94"/>